<gene>
    <name evidence="7" type="ORF">HINF_LOCUS48202</name>
    <name evidence="8" type="ORF">HINF_LOCUS7938</name>
</gene>
<dbReference type="PANTHER" id="PTHR37739:SF8">
    <property type="entry name" value="KINESIN-LIKE PROTEIN KIN-12D"/>
    <property type="match status" value="1"/>
</dbReference>
<dbReference type="PANTHER" id="PTHR37739">
    <property type="entry name" value="KINESIN-LIKE PROTEIN KIN-12D"/>
    <property type="match status" value="1"/>
</dbReference>
<feature type="coiled-coil region" evidence="6">
    <location>
        <begin position="117"/>
        <end position="165"/>
    </location>
</feature>
<sequence>MSIDNIQNEIIQNKALALAELQKTINYIDRIEAEINSLHNYLLEAQLKVSNSADALKQCQIQLSLQIQQNNKLQQQQKQLEKQQSNQQHYNLIQQQSQCEKEISELQTQLTKERDFEQQLENDISKLKTELLNNQSNLKKLEDELKTKEDELTSLSTNLQKSVEQNQNSQMQYNNLNILLENQQSSTKNAAQQPIVIAQHYITDYIKNNENIIENSNEKFDVEQIIRLFKDTSSLEYIQLQTIIKLQYFVRDMNCTIKFNLDKIKIAQNQTQVLNELGVQKHFDTISIIKQLLILRSQTVLASMAYLLVNSLQVTQLLQLQSNFEPNNSLMMLVTQFQFIQQLMQMSNLQLPDNQYTLAQDKLQPVKIDFVKEIDISDLKNLISFQHSQLQISYFNFKTFDSDPLPQLLPTPNISFNIQPYLVNFKASAVNVNELQNQKTDLQIKNKILSEKLIQINAEQQIHAQKLNYYLQIKNELNEKLKQMTKMEKISKQKQYIKFEDLQQFSNLNRIQKLYDQLNVQHKQMMKPGVEEMINGIDVLQVVWNACQ</sequence>
<dbReference type="InterPro" id="IPR044986">
    <property type="entry name" value="KIF15/KIN-12"/>
</dbReference>
<reference evidence="8 9" key="2">
    <citation type="submission" date="2024-07" db="EMBL/GenBank/DDBJ databases">
        <authorList>
            <person name="Akdeniz Z."/>
        </authorList>
    </citation>
    <scope>NUCLEOTIDE SEQUENCE [LARGE SCALE GENOMIC DNA]</scope>
</reference>
<feature type="coiled-coil region" evidence="6">
    <location>
        <begin position="432"/>
        <end position="494"/>
    </location>
</feature>
<evidence type="ECO:0000313" key="7">
    <source>
        <dbReference type="EMBL" id="CAI9960557.1"/>
    </source>
</evidence>
<keyword evidence="5" id="KW-0505">Motor protein</keyword>
<evidence type="ECO:0000313" key="8">
    <source>
        <dbReference type="EMBL" id="CAL5984083.1"/>
    </source>
</evidence>
<keyword evidence="1" id="KW-0493">Microtubule</keyword>
<dbReference type="EMBL" id="CAXDID020000016">
    <property type="protein sequence ID" value="CAL5984083.1"/>
    <property type="molecule type" value="Genomic_DNA"/>
</dbReference>
<protein>
    <submittedName>
        <fullName evidence="8">Hypothetical_protein</fullName>
    </submittedName>
</protein>
<name>A0AA86QTM5_9EUKA</name>
<dbReference type="AlphaFoldDB" id="A0AA86QTM5"/>
<proteinExistence type="predicted"/>
<keyword evidence="3" id="KW-0067">ATP-binding</keyword>
<evidence type="ECO:0000256" key="5">
    <source>
        <dbReference type="ARBA" id="ARBA00023175"/>
    </source>
</evidence>
<evidence type="ECO:0000313" key="9">
    <source>
        <dbReference type="Proteomes" id="UP001642409"/>
    </source>
</evidence>
<dbReference type="Proteomes" id="UP001642409">
    <property type="component" value="Unassembled WGS sequence"/>
</dbReference>
<evidence type="ECO:0000256" key="3">
    <source>
        <dbReference type="ARBA" id="ARBA00022840"/>
    </source>
</evidence>
<evidence type="ECO:0000256" key="1">
    <source>
        <dbReference type="ARBA" id="ARBA00022701"/>
    </source>
</evidence>
<evidence type="ECO:0000256" key="2">
    <source>
        <dbReference type="ARBA" id="ARBA00022741"/>
    </source>
</evidence>
<evidence type="ECO:0000256" key="4">
    <source>
        <dbReference type="ARBA" id="ARBA00023054"/>
    </source>
</evidence>
<evidence type="ECO:0000256" key="6">
    <source>
        <dbReference type="SAM" id="Coils"/>
    </source>
</evidence>
<dbReference type="EMBL" id="CATOUU010000931">
    <property type="protein sequence ID" value="CAI9960557.1"/>
    <property type="molecule type" value="Genomic_DNA"/>
</dbReference>
<keyword evidence="4 6" id="KW-0175">Coiled coil</keyword>
<organism evidence="7">
    <name type="scientific">Hexamita inflata</name>
    <dbReference type="NCBI Taxonomy" id="28002"/>
    <lineage>
        <taxon>Eukaryota</taxon>
        <taxon>Metamonada</taxon>
        <taxon>Diplomonadida</taxon>
        <taxon>Hexamitidae</taxon>
        <taxon>Hexamitinae</taxon>
        <taxon>Hexamita</taxon>
    </lineage>
</organism>
<keyword evidence="9" id="KW-1185">Reference proteome</keyword>
<reference evidence="7" key="1">
    <citation type="submission" date="2023-06" db="EMBL/GenBank/DDBJ databases">
        <authorList>
            <person name="Kurt Z."/>
        </authorList>
    </citation>
    <scope>NUCLEOTIDE SEQUENCE</scope>
</reference>
<keyword evidence="2" id="KW-0547">Nucleotide-binding</keyword>
<comment type="caution">
    <text evidence="7">The sequence shown here is derived from an EMBL/GenBank/DDBJ whole genome shotgun (WGS) entry which is preliminary data.</text>
</comment>
<dbReference type="GO" id="GO:0005524">
    <property type="term" value="F:ATP binding"/>
    <property type="evidence" value="ECO:0007669"/>
    <property type="project" value="UniProtKB-KW"/>
</dbReference>
<feature type="coiled-coil region" evidence="6">
    <location>
        <begin position="28"/>
        <end position="86"/>
    </location>
</feature>
<accession>A0AA86QTM5</accession>
<dbReference type="GO" id="GO:0005874">
    <property type="term" value="C:microtubule"/>
    <property type="evidence" value="ECO:0007669"/>
    <property type="project" value="UniProtKB-KW"/>
</dbReference>